<dbReference type="SUPFAM" id="SSF55785">
    <property type="entry name" value="PYP-like sensor domain (PAS domain)"/>
    <property type="match status" value="1"/>
</dbReference>
<comment type="cofactor">
    <cofactor evidence="1">
        <name>Mg(2+)</name>
        <dbReference type="ChEBI" id="CHEBI:18420"/>
    </cofactor>
</comment>
<comment type="caution">
    <text evidence="8">The sequence shown here is derived from an EMBL/GenBank/DDBJ whole genome shotgun (WGS) entry which is preliminary data.</text>
</comment>
<dbReference type="HOGENOM" id="CLU_000445_70_20_6"/>
<evidence type="ECO:0000256" key="1">
    <source>
        <dbReference type="ARBA" id="ARBA00001946"/>
    </source>
</evidence>
<gene>
    <name evidence="8" type="ORF">J057_21215</name>
</gene>
<dbReference type="InterPro" id="IPR035965">
    <property type="entry name" value="PAS-like_dom_sf"/>
</dbReference>
<dbReference type="PANTHER" id="PTHR44757:SF2">
    <property type="entry name" value="BIOFILM ARCHITECTURE MAINTENANCE PROTEIN MBAA"/>
    <property type="match status" value="1"/>
</dbReference>
<keyword evidence="2" id="KW-0808">Transferase</keyword>
<dbReference type="SMART" id="SM00267">
    <property type="entry name" value="GGDEF"/>
    <property type="match status" value="1"/>
</dbReference>
<dbReference type="GO" id="GO:0016301">
    <property type="term" value="F:kinase activity"/>
    <property type="evidence" value="ECO:0007669"/>
    <property type="project" value="UniProtKB-KW"/>
</dbReference>
<dbReference type="InterPro" id="IPR043128">
    <property type="entry name" value="Rev_trsase/Diguanyl_cyclase"/>
</dbReference>
<evidence type="ECO:0000313" key="8">
    <source>
        <dbReference type="EMBL" id="ENO13957.1"/>
    </source>
</evidence>
<sequence length="705" mass="79546">MRLKEFIRSQMEEILRAWEKNAAAILPDLDFTQQELRNHIRHVLLGIASAMERPQTREQQVERSRGLAPRPDAETSAEIHGAERQGLGAHVVQVTSEYRALRSTIIHLWRDVDPSAKEEWAVADIVSFDEAIDEALAESVERYASEKEKQSRLFETMLASLPDPSYVLSTGGRFLYANTAMAQLCGLPRHQLLGRNFKEFDLPSHYNSEEPLERVITSKKQVRGEVEIHGRGRRTKYFEYVYAPVFDTQGNVEAVSGIAHDVTARKTSEAEIWRSANYDQLTSIPNRRLFLDRLHQHASHSERTSETFALLFIDLDRFKEVNDELGHDAGDLLLQLVAGRIETHIRQSDTVARLGGDEFTVLLLNAGRIEDIEYIAGNILRDLAKPFHLNKDVVTISGSIGITLFPNDAQTIKQLLNNADRAMYLAKSAGRNQICFYQDIMAHAMTARQELISDLRSAPDKGELRIHYQPIIELDSGRIAKAEALLRWSHPTRGLLGPAEFLGLAEEAGLMETIEQWVFSQVAADAHHWGTLSPEPFQVTINTSPIQFMHNGHARPWEPHLGLFAKSSTQVAVELTENIFLQDCRGLDERFSTLHKAGIQLALDDFGTGYSSLAYLKRFNINYLKIDQSFVKDDGTDFSNKAIAETIIVMAHKLGLQVVAEGVETEEQRDWLREVGCDFAQGFFFAHPVPAVSMELLIKSGRSFH</sequence>
<protein>
    <submittedName>
        <fullName evidence="8">GGDEF domain-containing protein</fullName>
    </submittedName>
</protein>
<dbReference type="OrthoDB" id="9176779at2"/>
<dbReference type="STRING" id="626887.J057_21215"/>
<dbReference type="Pfam" id="PF00563">
    <property type="entry name" value="EAL"/>
    <property type="match status" value="1"/>
</dbReference>
<dbReference type="Pfam" id="PF08448">
    <property type="entry name" value="PAS_4"/>
    <property type="match status" value="1"/>
</dbReference>
<feature type="compositionally biased region" description="Basic and acidic residues" evidence="3">
    <location>
        <begin position="54"/>
        <end position="65"/>
    </location>
</feature>
<dbReference type="PROSITE" id="PS50887">
    <property type="entry name" value="GGDEF"/>
    <property type="match status" value="1"/>
</dbReference>
<dbReference type="InterPro" id="IPR000014">
    <property type="entry name" value="PAS"/>
</dbReference>
<dbReference type="Pfam" id="PF00990">
    <property type="entry name" value="GGDEF"/>
    <property type="match status" value="1"/>
</dbReference>
<feature type="domain" description="PAS" evidence="4">
    <location>
        <begin position="150"/>
        <end position="219"/>
    </location>
</feature>
<dbReference type="eggNOG" id="COG5001">
    <property type="taxonomic scope" value="Bacteria"/>
</dbReference>
<dbReference type="PROSITE" id="PS50112">
    <property type="entry name" value="PAS"/>
    <property type="match status" value="1"/>
</dbReference>
<dbReference type="SUPFAM" id="SSF55073">
    <property type="entry name" value="Nucleotide cyclase"/>
    <property type="match status" value="1"/>
</dbReference>
<keyword evidence="9" id="KW-1185">Reference proteome</keyword>
<dbReference type="Gene3D" id="3.30.70.270">
    <property type="match status" value="1"/>
</dbReference>
<feature type="domain" description="EAL" evidence="6">
    <location>
        <begin position="448"/>
        <end position="702"/>
    </location>
</feature>
<dbReference type="CDD" id="cd01949">
    <property type="entry name" value="GGDEF"/>
    <property type="match status" value="1"/>
</dbReference>
<accession>N6WSE5</accession>
<dbReference type="RefSeq" id="WP_004582178.1">
    <property type="nucleotide sequence ID" value="NZ_AP028878.1"/>
</dbReference>
<dbReference type="SMART" id="SM00091">
    <property type="entry name" value="PAS"/>
    <property type="match status" value="1"/>
</dbReference>
<proteinExistence type="predicted"/>
<evidence type="ECO:0000256" key="2">
    <source>
        <dbReference type="ARBA" id="ARBA00022777"/>
    </source>
</evidence>
<dbReference type="NCBIfam" id="TIGR00229">
    <property type="entry name" value="sensory_box"/>
    <property type="match status" value="1"/>
</dbReference>
<evidence type="ECO:0000256" key="3">
    <source>
        <dbReference type="SAM" id="MobiDB-lite"/>
    </source>
</evidence>
<dbReference type="InterPro" id="IPR013656">
    <property type="entry name" value="PAS_4"/>
</dbReference>
<dbReference type="SMART" id="SM00052">
    <property type="entry name" value="EAL"/>
    <property type="match status" value="1"/>
</dbReference>
<dbReference type="InterPro" id="IPR001633">
    <property type="entry name" value="EAL_dom"/>
</dbReference>
<dbReference type="InterPro" id="IPR000160">
    <property type="entry name" value="GGDEF_dom"/>
</dbReference>
<dbReference type="PROSITE" id="PS50883">
    <property type="entry name" value="EAL"/>
    <property type="match status" value="1"/>
</dbReference>
<dbReference type="NCBIfam" id="TIGR00254">
    <property type="entry name" value="GGDEF"/>
    <property type="match status" value="1"/>
</dbReference>
<evidence type="ECO:0000259" key="4">
    <source>
        <dbReference type="PROSITE" id="PS50112"/>
    </source>
</evidence>
<dbReference type="PROSITE" id="PS50113">
    <property type="entry name" value="PAC"/>
    <property type="match status" value="1"/>
</dbReference>
<evidence type="ECO:0000259" key="6">
    <source>
        <dbReference type="PROSITE" id="PS50883"/>
    </source>
</evidence>
<dbReference type="Gene3D" id="3.20.20.450">
    <property type="entry name" value="EAL domain"/>
    <property type="match status" value="1"/>
</dbReference>
<name>N6WSE5_9GAMM</name>
<dbReference type="EMBL" id="APLQ01000014">
    <property type="protein sequence ID" value="ENO13957.1"/>
    <property type="molecule type" value="Genomic_DNA"/>
</dbReference>
<dbReference type="Proteomes" id="UP000013165">
    <property type="component" value="Unassembled WGS sequence"/>
</dbReference>
<dbReference type="PANTHER" id="PTHR44757">
    <property type="entry name" value="DIGUANYLATE CYCLASE DGCP"/>
    <property type="match status" value="1"/>
</dbReference>
<dbReference type="InterPro" id="IPR000700">
    <property type="entry name" value="PAS-assoc_C"/>
</dbReference>
<evidence type="ECO:0000313" key="9">
    <source>
        <dbReference type="Proteomes" id="UP000013165"/>
    </source>
</evidence>
<dbReference type="SUPFAM" id="SSF141868">
    <property type="entry name" value="EAL domain-like"/>
    <property type="match status" value="1"/>
</dbReference>
<dbReference type="CDD" id="cd00130">
    <property type="entry name" value="PAS"/>
    <property type="match status" value="1"/>
</dbReference>
<dbReference type="Gene3D" id="3.30.450.20">
    <property type="entry name" value="PAS domain"/>
    <property type="match status" value="1"/>
</dbReference>
<reference evidence="8 9" key="1">
    <citation type="journal article" date="2013" name="Genome Announc.">
        <title>Genome Sequence of the Polycyclic Aromatic Hydrocarbon-Degrading Bacterium Strain Marinobacter nanhaiticus D15-8WT.</title>
        <authorList>
            <person name="Cui Z."/>
            <person name="Gao W."/>
            <person name="Li Q."/>
            <person name="Xu G."/>
            <person name="Zheng L."/>
        </authorList>
    </citation>
    <scope>NUCLEOTIDE SEQUENCE [LARGE SCALE GENOMIC DNA]</scope>
    <source>
        <strain evidence="8 9">D15-8W</strain>
    </source>
</reference>
<dbReference type="InterPro" id="IPR035919">
    <property type="entry name" value="EAL_sf"/>
</dbReference>
<keyword evidence="2" id="KW-0418">Kinase</keyword>
<evidence type="ECO:0000259" key="5">
    <source>
        <dbReference type="PROSITE" id="PS50113"/>
    </source>
</evidence>
<feature type="domain" description="GGDEF" evidence="7">
    <location>
        <begin position="306"/>
        <end position="439"/>
    </location>
</feature>
<dbReference type="PATRIC" id="fig|626887.3.peg.4249"/>
<dbReference type="InterPro" id="IPR052155">
    <property type="entry name" value="Biofilm_reg_signaling"/>
</dbReference>
<feature type="region of interest" description="Disordered" evidence="3">
    <location>
        <begin position="54"/>
        <end position="73"/>
    </location>
</feature>
<dbReference type="InterPro" id="IPR029787">
    <property type="entry name" value="Nucleotide_cyclase"/>
</dbReference>
<feature type="domain" description="PAC" evidence="5">
    <location>
        <begin position="222"/>
        <end position="274"/>
    </location>
</feature>
<evidence type="ECO:0000259" key="7">
    <source>
        <dbReference type="PROSITE" id="PS50887"/>
    </source>
</evidence>
<dbReference type="AlphaFoldDB" id="N6WSE5"/>
<dbReference type="CDD" id="cd01948">
    <property type="entry name" value="EAL"/>
    <property type="match status" value="1"/>
</dbReference>
<organism evidence="8 9">
    <name type="scientific">Marinobacter nanhaiticus D15-8W</name>
    <dbReference type="NCBI Taxonomy" id="626887"/>
    <lineage>
        <taxon>Bacteria</taxon>
        <taxon>Pseudomonadati</taxon>
        <taxon>Pseudomonadota</taxon>
        <taxon>Gammaproteobacteria</taxon>
        <taxon>Pseudomonadales</taxon>
        <taxon>Marinobacteraceae</taxon>
        <taxon>Marinobacter</taxon>
    </lineage>
</organism>
<dbReference type="FunFam" id="3.30.70.270:FF:000001">
    <property type="entry name" value="Diguanylate cyclase domain protein"/>
    <property type="match status" value="1"/>
</dbReference>